<proteinExistence type="predicted"/>
<dbReference type="KEGG" id="fmr:Fuma_01469"/>
<sequence>MKALLKITALVVLATSFTGCSRFREKMTRRDYALLRDPFTGRADEASASVAPTEPSMQASPLSQAGIARVTPAGKAKLSDSATANYSNVASVAPAEPKTAANTTGVSSTKFPGAQASSMNESVATAKVDADPSAAANPFAAAIEAASQQTAAGAQNSDVNATDQAPDMAGLAKFMEDQAKASGMTDTAKNLSEDLSEFAAQRKKAWDSEVAAVEEKAAPLIQSVRQVSQTVEQVAGQSNSASTAVTNSGFSSAVNATTQPAEKVQPFITNQLPSPQAQRPAIRKSTQPPIGDANPFAAIEAAMTPSTAPSKQTTPPAPVFSSAVAADFDANNPFSAFDTQDAGTRNGASVVAKPSEFDSSNGETSGKVSGDTLDAGFSFDSGWRPSTATRP</sequence>
<dbReference type="AlphaFoldDB" id="A0A1P8WCU0"/>
<dbReference type="EMBL" id="CP017641">
    <property type="protein sequence ID" value="APZ91873.1"/>
    <property type="molecule type" value="Genomic_DNA"/>
</dbReference>
<feature type="compositionally biased region" description="Polar residues" evidence="1">
    <location>
        <begin position="100"/>
        <end position="114"/>
    </location>
</feature>
<evidence type="ECO:0000313" key="2">
    <source>
        <dbReference type="EMBL" id="APZ91873.1"/>
    </source>
</evidence>
<feature type="compositionally biased region" description="Polar residues" evidence="1">
    <location>
        <begin position="332"/>
        <end position="347"/>
    </location>
</feature>
<feature type="compositionally biased region" description="Polar residues" evidence="1">
    <location>
        <begin position="357"/>
        <end position="367"/>
    </location>
</feature>
<reference evidence="2 3" key="1">
    <citation type="journal article" date="2016" name="Front. Microbiol.">
        <title>Fuerstia marisgermanicae gen. nov., sp. nov., an Unusual Member of the Phylum Planctomycetes from the German Wadden Sea.</title>
        <authorList>
            <person name="Kohn T."/>
            <person name="Heuer A."/>
            <person name="Jogler M."/>
            <person name="Vollmers J."/>
            <person name="Boedeker C."/>
            <person name="Bunk B."/>
            <person name="Rast P."/>
            <person name="Borchert D."/>
            <person name="Glockner I."/>
            <person name="Freese H.M."/>
            <person name="Klenk H.P."/>
            <person name="Overmann J."/>
            <person name="Kaster A.K."/>
            <person name="Rohde M."/>
            <person name="Wiegand S."/>
            <person name="Jogler C."/>
        </authorList>
    </citation>
    <scope>NUCLEOTIDE SEQUENCE [LARGE SCALE GENOMIC DNA]</scope>
    <source>
        <strain evidence="2 3">NH11</strain>
    </source>
</reference>
<dbReference type="RefSeq" id="WP_077023566.1">
    <property type="nucleotide sequence ID" value="NZ_CP017641.1"/>
</dbReference>
<dbReference type="Proteomes" id="UP000187735">
    <property type="component" value="Chromosome"/>
</dbReference>
<gene>
    <name evidence="2" type="ORF">Fuma_01469</name>
</gene>
<keyword evidence="3" id="KW-1185">Reference proteome</keyword>
<protein>
    <submittedName>
        <fullName evidence="2">Uncharacterized protein</fullName>
    </submittedName>
</protein>
<accession>A0A1P8WCU0</accession>
<evidence type="ECO:0000256" key="1">
    <source>
        <dbReference type="SAM" id="MobiDB-lite"/>
    </source>
</evidence>
<feature type="region of interest" description="Disordered" evidence="1">
    <location>
        <begin position="332"/>
        <end position="391"/>
    </location>
</feature>
<dbReference type="PROSITE" id="PS51257">
    <property type="entry name" value="PROKAR_LIPOPROTEIN"/>
    <property type="match status" value="1"/>
</dbReference>
<organism evidence="2 3">
    <name type="scientific">Fuerstiella marisgermanici</name>
    <dbReference type="NCBI Taxonomy" id="1891926"/>
    <lineage>
        <taxon>Bacteria</taxon>
        <taxon>Pseudomonadati</taxon>
        <taxon>Planctomycetota</taxon>
        <taxon>Planctomycetia</taxon>
        <taxon>Planctomycetales</taxon>
        <taxon>Planctomycetaceae</taxon>
        <taxon>Fuerstiella</taxon>
    </lineage>
</organism>
<feature type="region of interest" description="Disordered" evidence="1">
    <location>
        <begin position="44"/>
        <end position="63"/>
    </location>
</feature>
<name>A0A1P8WCU0_9PLAN</name>
<evidence type="ECO:0000313" key="3">
    <source>
        <dbReference type="Proteomes" id="UP000187735"/>
    </source>
</evidence>
<feature type="region of interest" description="Disordered" evidence="1">
    <location>
        <begin position="93"/>
        <end position="114"/>
    </location>
</feature>